<dbReference type="InterPro" id="IPR016035">
    <property type="entry name" value="Acyl_Trfase/lysoPLipase"/>
</dbReference>
<dbReference type="EC" id="2.3.1.39" evidence="4"/>
<keyword evidence="8" id="KW-1185">Reference proteome</keyword>
<dbReference type="Proteomes" id="UP000195781">
    <property type="component" value="Unassembled WGS sequence"/>
</dbReference>
<evidence type="ECO:0000259" key="6">
    <source>
        <dbReference type="SMART" id="SM00827"/>
    </source>
</evidence>
<keyword evidence="2 4" id="KW-0012">Acyltransferase</keyword>
<evidence type="ECO:0000256" key="2">
    <source>
        <dbReference type="ARBA" id="ARBA00023315"/>
    </source>
</evidence>
<feature type="domain" description="Malonyl-CoA:ACP transacylase (MAT)" evidence="6">
    <location>
        <begin position="7"/>
        <end position="314"/>
    </location>
</feature>
<dbReference type="EMBL" id="NFIE01000028">
    <property type="protein sequence ID" value="OUN84808.1"/>
    <property type="molecule type" value="Genomic_DNA"/>
</dbReference>
<evidence type="ECO:0000313" key="7">
    <source>
        <dbReference type="EMBL" id="OUN84808.1"/>
    </source>
</evidence>
<dbReference type="OrthoDB" id="9808669at2"/>
<feature type="active site" evidence="5">
    <location>
        <position position="195"/>
    </location>
</feature>
<proteinExistence type="inferred from homology"/>
<comment type="caution">
    <text evidence="7">The sequence shown here is derived from an EMBL/GenBank/DDBJ whole genome shotgun (WGS) entry which is preliminary data.</text>
</comment>
<gene>
    <name evidence="7" type="ORF">B5G02_09465</name>
</gene>
<feature type="active site" evidence="5">
    <location>
        <position position="90"/>
    </location>
</feature>
<dbReference type="InterPro" id="IPR014043">
    <property type="entry name" value="Acyl_transferase_dom"/>
</dbReference>
<dbReference type="PANTHER" id="PTHR42681">
    <property type="entry name" value="MALONYL-COA-ACYL CARRIER PROTEIN TRANSACYLASE, MITOCHONDRIAL"/>
    <property type="match status" value="1"/>
</dbReference>
<dbReference type="SUPFAM" id="SSF55048">
    <property type="entry name" value="Probable ACP-binding domain of malonyl-CoA ACP transacylase"/>
    <property type="match status" value="1"/>
</dbReference>
<evidence type="ECO:0000256" key="1">
    <source>
        <dbReference type="ARBA" id="ARBA00022679"/>
    </source>
</evidence>
<dbReference type="InterPro" id="IPR001227">
    <property type="entry name" value="Ac_transferase_dom_sf"/>
</dbReference>
<dbReference type="AlphaFoldDB" id="A0A1Y3XKR8"/>
<dbReference type="Pfam" id="PF00698">
    <property type="entry name" value="Acyl_transf_1"/>
    <property type="match status" value="1"/>
</dbReference>
<evidence type="ECO:0000256" key="3">
    <source>
        <dbReference type="ARBA" id="ARBA00048462"/>
    </source>
</evidence>
<dbReference type="PIRSF" id="PIRSF000446">
    <property type="entry name" value="Mct"/>
    <property type="match status" value="1"/>
</dbReference>
<keyword evidence="1 4" id="KW-0808">Transferase</keyword>
<dbReference type="RefSeq" id="WP_094336038.1">
    <property type="nucleotide sequence ID" value="NZ_NFIE01000028.1"/>
</dbReference>
<dbReference type="InterPro" id="IPR050858">
    <property type="entry name" value="Mal-CoA-ACP_Trans/PKS_FabD"/>
</dbReference>
<dbReference type="InterPro" id="IPR016036">
    <property type="entry name" value="Malonyl_transacylase_ACP-bd"/>
</dbReference>
<comment type="catalytic activity">
    <reaction evidence="3 4">
        <text>holo-[ACP] + malonyl-CoA = malonyl-[ACP] + CoA</text>
        <dbReference type="Rhea" id="RHEA:41792"/>
        <dbReference type="Rhea" id="RHEA-COMP:9623"/>
        <dbReference type="Rhea" id="RHEA-COMP:9685"/>
        <dbReference type="ChEBI" id="CHEBI:57287"/>
        <dbReference type="ChEBI" id="CHEBI:57384"/>
        <dbReference type="ChEBI" id="CHEBI:64479"/>
        <dbReference type="ChEBI" id="CHEBI:78449"/>
        <dbReference type="EC" id="2.3.1.39"/>
    </reaction>
</comment>
<comment type="similarity">
    <text evidence="4">Belongs to the fabD family.</text>
</comment>
<dbReference type="SMART" id="SM00827">
    <property type="entry name" value="PKS_AT"/>
    <property type="match status" value="1"/>
</dbReference>
<dbReference type="SUPFAM" id="SSF52151">
    <property type="entry name" value="FabD/lysophospholipase-like"/>
    <property type="match status" value="1"/>
</dbReference>
<sequence>MGGVAFLFAGQGAQHPGMGASLAEREPAARAVFDAADAVRPGTSAQCFAGTQEELDETATTQPCVFACDLACAQALEAHGLTPDAVAGFSLGEVAALTFAGALDDAAGFELVCHRAALMAAAAAEHPGAMRAVLKLDAATVEALACEAGNAWPVNYNSPQQTVVAGAPEALDELDGLVRAAGGRSMPVAVSGAFHSPYMADATKALAAYLEDGHGLAAPHIPVIANRTAEPYPEGDGANAGAARAELLASQASNPVRWVRTLEALSSRGIDTFIEVGPGRTLTGLVKRTLKGATALPCETPEQLDAVLAACRGAGDPAE</sequence>
<evidence type="ECO:0000256" key="4">
    <source>
        <dbReference type="PIRNR" id="PIRNR000446"/>
    </source>
</evidence>
<dbReference type="GO" id="GO:0004314">
    <property type="term" value="F:[acyl-carrier-protein] S-malonyltransferase activity"/>
    <property type="evidence" value="ECO:0007669"/>
    <property type="project" value="UniProtKB-EC"/>
</dbReference>
<dbReference type="Gene3D" id="3.40.366.10">
    <property type="entry name" value="Malonyl-Coenzyme A Acyl Carrier Protein, domain 2"/>
    <property type="match status" value="1"/>
</dbReference>
<evidence type="ECO:0000313" key="8">
    <source>
        <dbReference type="Proteomes" id="UP000195781"/>
    </source>
</evidence>
<dbReference type="PANTHER" id="PTHR42681:SF1">
    <property type="entry name" value="MALONYL-COA-ACYL CARRIER PROTEIN TRANSACYLASE, MITOCHONDRIAL"/>
    <property type="match status" value="1"/>
</dbReference>
<name>A0A1Y3XKR8_9ACTN</name>
<reference evidence="8" key="1">
    <citation type="submission" date="2017-04" db="EMBL/GenBank/DDBJ databases">
        <title>Function of individual gut microbiota members based on whole genome sequencing of pure cultures obtained from chicken caecum.</title>
        <authorList>
            <person name="Medvecky M."/>
            <person name="Cejkova D."/>
            <person name="Polansky O."/>
            <person name="Karasova D."/>
            <person name="Kubasova T."/>
            <person name="Cizek A."/>
            <person name="Rychlik I."/>
        </authorList>
    </citation>
    <scope>NUCLEOTIDE SEQUENCE [LARGE SCALE GENOMIC DNA]</scope>
    <source>
        <strain evidence="8">An5</strain>
    </source>
</reference>
<dbReference type="Gene3D" id="3.30.70.250">
    <property type="entry name" value="Malonyl-CoA ACP transacylase, ACP-binding"/>
    <property type="match status" value="1"/>
</dbReference>
<dbReference type="GO" id="GO:0006633">
    <property type="term" value="P:fatty acid biosynthetic process"/>
    <property type="evidence" value="ECO:0007669"/>
    <property type="project" value="TreeGrafter"/>
</dbReference>
<accession>A0A1Y3XKR8</accession>
<protein>
    <recommendedName>
        <fullName evidence="4">Malonyl CoA-acyl carrier protein transacylase</fullName>
        <ecNumber evidence="4">2.3.1.39</ecNumber>
    </recommendedName>
</protein>
<dbReference type="GO" id="GO:0005829">
    <property type="term" value="C:cytosol"/>
    <property type="evidence" value="ECO:0007669"/>
    <property type="project" value="TreeGrafter"/>
</dbReference>
<evidence type="ECO:0000256" key="5">
    <source>
        <dbReference type="PIRSR" id="PIRSR000446-1"/>
    </source>
</evidence>
<organism evidence="7 8">
    <name type="scientific">[Collinsella] massiliensis</name>
    <dbReference type="NCBI Taxonomy" id="1232426"/>
    <lineage>
        <taxon>Bacteria</taxon>
        <taxon>Bacillati</taxon>
        <taxon>Actinomycetota</taxon>
        <taxon>Coriobacteriia</taxon>
        <taxon>Coriobacteriales</taxon>
        <taxon>Coriobacteriaceae</taxon>
        <taxon>Enorma</taxon>
    </lineage>
</organism>
<dbReference type="InterPro" id="IPR024925">
    <property type="entry name" value="Malonyl_CoA-ACP_transAc"/>
</dbReference>